<reference evidence="2 3" key="1">
    <citation type="submission" date="2011-04" db="EMBL/GenBank/DDBJ databases">
        <title>Complete sequence of Cellulomonas fimi ATCC 484.</title>
        <authorList>
            <consortium name="US DOE Joint Genome Institute"/>
            <person name="Lucas S."/>
            <person name="Han J."/>
            <person name="Lapidus A."/>
            <person name="Cheng J.-F."/>
            <person name="Goodwin L."/>
            <person name="Pitluck S."/>
            <person name="Peters L."/>
            <person name="Chertkov O."/>
            <person name="Detter J.C."/>
            <person name="Han C."/>
            <person name="Tapia R."/>
            <person name="Land M."/>
            <person name="Hauser L."/>
            <person name="Kyrpides N."/>
            <person name="Ivanova N."/>
            <person name="Ovchinnikova G."/>
            <person name="Pagani I."/>
            <person name="Mead D."/>
            <person name="Brumm P."/>
            <person name="Woyke T."/>
        </authorList>
    </citation>
    <scope>NUCLEOTIDE SEQUENCE [LARGE SCALE GENOMIC DNA]</scope>
    <source>
        <strain evidence="3">ATCC 484 / DSM 20113 / JCM 1341 / NBRC 15513 / NCIMB 8980 / NCTC 7547</strain>
    </source>
</reference>
<dbReference type="eggNOG" id="ENOG5031HHY">
    <property type="taxonomic scope" value="Bacteria"/>
</dbReference>
<accession>F4H4R2</accession>
<dbReference type="EMBL" id="CP002666">
    <property type="protein sequence ID" value="AEE44263.1"/>
    <property type="molecule type" value="Genomic_DNA"/>
</dbReference>
<dbReference type="STRING" id="590998.Celf_0113"/>
<dbReference type="RefSeq" id="WP_013769293.1">
    <property type="nucleotide sequence ID" value="NC_015514.1"/>
</dbReference>
<dbReference type="AlphaFoldDB" id="F4H4R2"/>
<dbReference type="InterPro" id="IPR032330">
    <property type="entry name" value="EF-G-binding_C"/>
</dbReference>
<sequence length="164" mass="18150">MHPLTETVIRTSFANCSRREASSLTLPADLDTQPWDRLDYLGWVDRKAPLRAYVVVPVDGTPVGVALRAPDTGGRQRRAVCAWCEDVIATDDVSLYAARRGGAAGRKGDTIGTLLCTRFDCSRNVRRRPTLVEAGEDPAGVVERRVAGLRERSQRFVREILRDA</sequence>
<keyword evidence="3" id="KW-1185">Reference proteome</keyword>
<evidence type="ECO:0000313" key="2">
    <source>
        <dbReference type="EMBL" id="AEE44263.1"/>
    </source>
</evidence>
<feature type="domain" description="Elongation factor G-binding protein C-terminal treble-clef zinc-finger" evidence="1">
    <location>
        <begin position="9"/>
        <end position="160"/>
    </location>
</feature>
<gene>
    <name evidence="2" type="ordered locus">Celf_0113</name>
</gene>
<organism evidence="2 3">
    <name type="scientific">Cellulomonas fimi (strain ATCC 484 / DSM 20113 / JCM 1341 / CCUG 24087 / LMG 16345 / NBRC 15513 / NCIMB 8980 / NCTC 7547 / NRS-133)</name>
    <dbReference type="NCBI Taxonomy" id="590998"/>
    <lineage>
        <taxon>Bacteria</taxon>
        <taxon>Bacillati</taxon>
        <taxon>Actinomycetota</taxon>
        <taxon>Actinomycetes</taxon>
        <taxon>Micrococcales</taxon>
        <taxon>Cellulomonadaceae</taxon>
        <taxon>Cellulomonas</taxon>
    </lineage>
</organism>
<dbReference type="Proteomes" id="UP000008460">
    <property type="component" value="Chromosome"/>
</dbReference>
<proteinExistence type="predicted"/>
<name>F4H4R2_CELFA</name>
<dbReference type="KEGG" id="cfi:Celf_0113"/>
<dbReference type="HOGENOM" id="CLU_116295_0_0_11"/>
<evidence type="ECO:0000259" key="1">
    <source>
        <dbReference type="Pfam" id="PF16571"/>
    </source>
</evidence>
<evidence type="ECO:0000313" key="3">
    <source>
        <dbReference type="Proteomes" id="UP000008460"/>
    </source>
</evidence>
<protein>
    <recommendedName>
        <fullName evidence="1">Elongation factor G-binding protein C-terminal treble-clef zinc-finger domain-containing protein</fullName>
    </recommendedName>
</protein>
<dbReference type="Pfam" id="PF16571">
    <property type="entry name" value="FBP_C"/>
    <property type="match status" value="1"/>
</dbReference>